<reference evidence="2" key="2">
    <citation type="submission" date="2023-02" db="EMBL/GenBank/DDBJ databases">
        <title>Draft Whole-Genome Sequences of competitive exclusion Lactobacillus salivarius strains for Poultry.</title>
        <authorList>
            <person name="Ma L.M."/>
            <person name="Lopez-Guerra N."/>
            <person name="Zhang G."/>
        </authorList>
    </citation>
    <scope>NUCLEOTIDE SEQUENCE</scope>
    <source>
        <strain evidence="2">Salm-9</strain>
    </source>
</reference>
<sequence>MFNKFWGRDVEIVDIDDRKWIGYVAGIESPADSDDNQWWLDVEVPDPGFETGLAISESEIKQIKIIN</sequence>
<dbReference type="AlphaFoldDB" id="A0A1D7TSA6"/>
<dbReference type="EMBL" id="JARKHV010000001">
    <property type="protein sequence ID" value="MDF4185554.1"/>
    <property type="molecule type" value="Genomic_DNA"/>
</dbReference>
<name>A0A1D7TSA6_9LACO</name>
<gene>
    <name evidence="1" type="ORF">BHF65_06320</name>
    <name evidence="2" type="ORF">PV940_00575</name>
</gene>
<dbReference type="EMBL" id="CP017107">
    <property type="protein sequence ID" value="AOO73849.1"/>
    <property type="molecule type" value="Genomic_DNA"/>
</dbReference>
<organism evidence="1 3">
    <name type="scientific">Ligilactobacillus salivarius</name>
    <dbReference type="NCBI Taxonomy" id="1624"/>
    <lineage>
        <taxon>Bacteria</taxon>
        <taxon>Bacillati</taxon>
        <taxon>Bacillota</taxon>
        <taxon>Bacilli</taxon>
        <taxon>Lactobacillales</taxon>
        <taxon>Lactobacillaceae</taxon>
        <taxon>Ligilactobacillus</taxon>
    </lineage>
</organism>
<dbReference type="Proteomes" id="UP001213566">
    <property type="component" value="Unassembled WGS sequence"/>
</dbReference>
<dbReference type="RefSeq" id="WP_069469247.1">
    <property type="nucleotide sequence ID" value="NZ_CP017107.1"/>
</dbReference>
<protein>
    <submittedName>
        <fullName evidence="1">Uncharacterized protein</fullName>
    </submittedName>
</protein>
<accession>A0A1D7TSA6</accession>
<proteinExistence type="predicted"/>
<evidence type="ECO:0000313" key="1">
    <source>
        <dbReference type="EMBL" id="AOO73849.1"/>
    </source>
</evidence>
<dbReference type="GeneID" id="89465696"/>
<reference evidence="1 3" key="1">
    <citation type="submission" date="2016-09" db="EMBL/GenBank/DDBJ databases">
        <title>Complete Genome Sequence of Lactobacillus salivarius Jin.</title>
        <authorList>
            <person name="Jin N."/>
            <person name="Li C."/>
            <person name="Wang M."/>
            <person name="Ren D."/>
            <person name="Di Y."/>
            <person name="Pan R."/>
            <person name="Du S."/>
            <person name="Lu H."/>
            <person name="Li X."/>
            <person name="Tian M."/>
        </authorList>
    </citation>
    <scope>NUCLEOTIDE SEQUENCE [LARGE SCALE GENOMIC DNA]</scope>
    <source>
        <strain evidence="1 3">CICC 23174</strain>
    </source>
</reference>
<evidence type="ECO:0000313" key="2">
    <source>
        <dbReference type="EMBL" id="MDF4185554.1"/>
    </source>
</evidence>
<evidence type="ECO:0000313" key="3">
    <source>
        <dbReference type="Proteomes" id="UP000094723"/>
    </source>
</evidence>
<dbReference type="Proteomes" id="UP000094723">
    <property type="component" value="Chromosome"/>
</dbReference>